<gene>
    <name evidence="3" type="ORF">CDL12_26896</name>
</gene>
<comment type="caution">
    <text evidence="3">The sequence shown here is derived from an EMBL/GenBank/DDBJ whole genome shotgun (WGS) entry which is preliminary data.</text>
</comment>
<accession>A0A2G9G640</accession>
<dbReference type="Proteomes" id="UP000231279">
    <property type="component" value="Unassembled WGS sequence"/>
</dbReference>
<dbReference type="EMBL" id="NKXS01006875">
    <property type="protein sequence ID" value="PIN00605.1"/>
    <property type="molecule type" value="Genomic_DNA"/>
</dbReference>
<dbReference type="PANTHER" id="PTHR13165">
    <property type="entry name" value="ARSENITE-RESISTANCE PROTEIN 2"/>
    <property type="match status" value="1"/>
</dbReference>
<feature type="compositionally biased region" description="Pro residues" evidence="1">
    <location>
        <begin position="42"/>
        <end position="53"/>
    </location>
</feature>
<dbReference type="Pfam" id="PF12066">
    <property type="entry name" value="SERRATE_Ars2_N"/>
    <property type="match status" value="1"/>
</dbReference>
<feature type="compositionally biased region" description="Low complexity" evidence="1">
    <location>
        <begin position="20"/>
        <end position="41"/>
    </location>
</feature>
<evidence type="ECO:0000256" key="1">
    <source>
        <dbReference type="SAM" id="MobiDB-lite"/>
    </source>
</evidence>
<dbReference type="InterPro" id="IPR021933">
    <property type="entry name" value="SERRATE/Ars2_N"/>
</dbReference>
<feature type="compositionally biased region" description="Basic and acidic residues" evidence="1">
    <location>
        <begin position="56"/>
        <end position="86"/>
    </location>
</feature>
<sequence>MAEVLNATVENLDRRRDRNTNANPNNNKPSTTDPVDAVPDSTSPPPPSPPPPLRRGIRDREPNSRERRDDRDFDRPPRREFYDRNRSPPPPPLPRERDYHKRGRLSPSPPPPSYRDRRGGGPHSPPPGRSPPFPPYKRRREDGYNGRKRSPRGGYGPGDRRFGFDYPGGFERDIGGRPGYPDERPHGRYMGRPSGGYQDWDSGHAGFADAFGAGGTQREGMMSYKQFIQELEDDILPAEAERRYQEYRTEYISTQKRTYFNAHKDEEWLKD</sequence>
<dbReference type="GO" id="GO:0016604">
    <property type="term" value="C:nuclear body"/>
    <property type="evidence" value="ECO:0007669"/>
    <property type="project" value="TreeGrafter"/>
</dbReference>
<dbReference type="OrthoDB" id="1744528at2759"/>
<dbReference type="AlphaFoldDB" id="A0A2G9G640"/>
<dbReference type="PANTHER" id="PTHR13165:SF0">
    <property type="entry name" value="SERRATE RNA EFFECTOR MOLECULE HOMOLOG"/>
    <property type="match status" value="1"/>
</dbReference>
<protein>
    <recommendedName>
        <fullName evidence="2">SERRATE/Ars2 N-terminal domain-containing protein</fullName>
    </recommendedName>
</protein>
<name>A0A2G9G640_9LAMI</name>
<feature type="compositionally biased region" description="Pro residues" evidence="1">
    <location>
        <begin position="123"/>
        <end position="135"/>
    </location>
</feature>
<evidence type="ECO:0000259" key="2">
    <source>
        <dbReference type="Pfam" id="PF12066"/>
    </source>
</evidence>
<proteinExistence type="predicted"/>
<dbReference type="InterPro" id="IPR039727">
    <property type="entry name" value="SE/Ars2"/>
</dbReference>
<dbReference type="GO" id="GO:0031053">
    <property type="term" value="P:primary miRNA processing"/>
    <property type="evidence" value="ECO:0007669"/>
    <property type="project" value="TreeGrafter"/>
</dbReference>
<organism evidence="3 4">
    <name type="scientific">Handroanthus impetiginosus</name>
    <dbReference type="NCBI Taxonomy" id="429701"/>
    <lineage>
        <taxon>Eukaryota</taxon>
        <taxon>Viridiplantae</taxon>
        <taxon>Streptophyta</taxon>
        <taxon>Embryophyta</taxon>
        <taxon>Tracheophyta</taxon>
        <taxon>Spermatophyta</taxon>
        <taxon>Magnoliopsida</taxon>
        <taxon>eudicotyledons</taxon>
        <taxon>Gunneridae</taxon>
        <taxon>Pentapetalae</taxon>
        <taxon>asterids</taxon>
        <taxon>lamiids</taxon>
        <taxon>Lamiales</taxon>
        <taxon>Bignoniaceae</taxon>
        <taxon>Crescentiina</taxon>
        <taxon>Tabebuia alliance</taxon>
        <taxon>Handroanthus</taxon>
    </lineage>
</organism>
<reference evidence="4" key="1">
    <citation type="journal article" date="2018" name="Gigascience">
        <title>Genome assembly of the Pink Ipe (Handroanthus impetiginosus, Bignoniaceae), a highly valued, ecologically keystone Neotropical timber forest tree.</title>
        <authorList>
            <person name="Silva-Junior O.B."/>
            <person name="Grattapaglia D."/>
            <person name="Novaes E."/>
            <person name="Collevatti R.G."/>
        </authorList>
    </citation>
    <scope>NUCLEOTIDE SEQUENCE [LARGE SCALE GENOMIC DNA]</scope>
    <source>
        <strain evidence="4">cv. UFG-1</strain>
    </source>
</reference>
<evidence type="ECO:0000313" key="3">
    <source>
        <dbReference type="EMBL" id="PIN00605.1"/>
    </source>
</evidence>
<feature type="domain" description="SERRATE/Ars2 N-terminal" evidence="2">
    <location>
        <begin position="225"/>
        <end position="270"/>
    </location>
</feature>
<feature type="region of interest" description="Disordered" evidence="1">
    <location>
        <begin position="1"/>
        <end position="201"/>
    </location>
</feature>
<evidence type="ECO:0000313" key="4">
    <source>
        <dbReference type="Proteomes" id="UP000231279"/>
    </source>
</evidence>
<feature type="compositionally biased region" description="Basic and acidic residues" evidence="1">
    <location>
        <begin position="170"/>
        <end position="186"/>
    </location>
</feature>
<keyword evidence="4" id="KW-1185">Reference proteome</keyword>
<dbReference type="STRING" id="429701.A0A2G9G640"/>